<name>A0ABT9W086_9BACI</name>
<gene>
    <name evidence="2" type="ORF">J2S11_002409</name>
</gene>
<dbReference type="PANTHER" id="PTHR33990">
    <property type="entry name" value="PROTEIN YJDN-RELATED"/>
    <property type="match status" value="1"/>
</dbReference>
<evidence type="ECO:0000259" key="1">
    <source>
        <dbReference type="Pfam" id="PF06983"/>
    </source>
</evidence>
<protein>
    <submittedName>
        <fullName evidence="2">PhnB protein</fullName>
    </submittedName>
</protein>
<dbReference type="RefSeq" id="WP_307394768.1">
    <property type="nucleotide sequence ID" value="NZ_BAAADK010000045.1"/>
</dbReference>
<accession>A0ABT9W086</accession>
<comment type="caution">
    <text evidence="2">The sequence shown here is derived from an EMBL/GenBank/DDBJ whole genome shotgun (WGS) entry which is preliminary data.</text>
</comment>
<dbReference type="SUPFAM" id="SSF54593">
    <property type="entry name" value="Glyoxalase/Bleomycin resistance protein/Dihydroxybiphenyl dioxygenase"/>
    <property type="match status" value="1"/>
</dbReference>
<sequence length="130" mass="14020">MATLKTFLFSEDARAQAEFYIDALGGEMNSVITYGEAPGAEGNTAGKDKVMHMCITVSGVTIFMADSLDPLTRGNDFSLNLEFKDADEGKAAFENLATGGRIVKPLDSVFWGGLYGELEDKFGVSWMISS</sequence>
<feature type="domain" description="PhnB-like" evidence="1">
    <location>
        <begin position="6"/>
        <end position="128"/>
    </location>
</feature>
<keyword evidence="3" id="KW-1185">Reference proteome</keyword>
<dbReference type="PANTHER" id="PTHR33990:SF1">
    <property type="entry name" value="PROTEIN YJDN"/>
    <property type="match status" value="1"/>
</dbReference>
<evidence type="ECO:0000313" key="3">
    <source>
        <dbReference type="Proteomes" id="UP001235840"/>
    </source>
</evidence>
<proteinExistence type="predicted"/>
<dbReference type="Pfam" id="PF06983">
    <property type="entry name" value="3-dmu-9_3-mt"/>
    <property type="match status" value="1"/>
</dbReference>
<dbReference type="Proteomes" id="UP001235840">
    <property type="component" value="Unassembled WGS sequence"/>
</dbReference>
<evidence type="ECO:0000313" key="2">
    <source>
        <dbReference type="EMBL" id="MDQ0166505.1"/>
    </source>
</evidence>
<dbReference type="EMBL" id="JAUSTY010000009">
    <property type="protein sequence ID" value="MDQ0166505.1"/>
    <property type="molecule type" value="Genomic_DNA"/>
</dbReference>
<organism evidence="2 3">
    <name type="scientific">Caldalkalibacillus horti</name>
    <dbReference type="NCBI Taxonomy" id="77523"/>
    <lineage>
        <taxon>Bacteria</taxon>
        <taxon>Bacillati</taxon>
        <taxon>Bacillota</taxon>
        <taxon>Bacilli</taxon>
        <taxon>Bacillales</taxon>
        <taxon>Bacillaceae</taxon>
        <taxon>Caldalkalibacillus</taxon>
    </lineage>
</organism>
<dbReference type="Gene3D" id="3.10.180.10">
    <property type="entry name" value="2,3-Dihydroxybiphenyl 1,2-Dioxygenase, domain 1"/>
    <property type="match status" value="1"/>
</dbReference>
<dbReference type="InterPro" id="IPR028973">
    <property type="entry name" value="PhnB-like"/>
</dbReference>
<reference evidence="2 3" key="1">
    <citation type="submission" date="2023-07" db="EMBL/GenBank/DDBJ databases">
        <title>Genomic Encyclopedia of Type Strains, Phase IV (KMG-IV): sequencing the most valuable type-strain genomes for metagenomic binning, comparative biology and taxonomic classification.</title>
        <authorList>
            <person name="Goeker M."/>
        </authorList>
    </citation>
    <scope>NUCLEOTIDE SEQUENCE [LARGE SCALE GENOMIC DNA]</scope>
    <source>
        <strain evidence="2 3">DSM 12751</strain>
    </source>
</reference>
<dbReference type="InterPro" id="IPR029068">
    <property type="entry name" value="Glyas_Bleomycin-R_OHBP_Dase"/>
</dbReference>
<dbReference type="CDD" id="cd06588">
    <property type="entry name" value="PhnB_like"/>
    <property type="match status" value="1"/>
</dbReference>